<proteinExistence type="predicted"/>
<dbReference type="Proteomes" id="UP000433883">
    <property type="component" value="Unassembled WGS sequence"/>
</dbReference>
<dbReference type="EMBL" id="WNWQ01001900">
    <property type="protein sequence ID" value="KAE9961262.1"/>
    <property type="molecule type" value="Genomic_DNA"/>
</dbReference>
<organism evidence="1 2">
    <name type="scientific">Venturia inaequalis</name>
    <name type="common">Apple scab fungus</name>
    <dbReference type="NCBI Taxonomy" id="5025"/>
    <lineage>
        <taxon>Eukaryota</taxon>
        <taxon>Fungi</taxon>
        <taxon>Dikarya</taxon>
        <taxon>Ascomycota</taxon>
        <taxon>Pezizomycotina</taxon>
        <taxon>Dothideomycetes</taxon>
        <taxon>Pleosporomycetidae</taxon>
        <taxon>Venturiales</taxon>
        <taxon>Venturiaceae</taxon>
        <taxon>Venturia</taxon>
    </lineage>
</organism>
<gene>
    <name evidence="1" type="ORF">BLS_002840</name>
</gene>
<reference evidence="1 2" key="1">
    <citation type="submission" date="2019-11" db="EMBL/GenBank/DDBJ databases">
        <title>Venturia inaequalis Genome Resource.</title>
        <authorList>
            <person name="Lichtner F.J."/>
        </authorList>
    </citation>
    <scope>NUCLEOTIDE SEQUENCE [LARGE SCALE GENOMIC DNA]</scope>
    <source>
        <strain evidence="1">Bline_iso_100314</strain>
    </source>
</reference>
<sequence length="143" mass="15725">MDNAPTVESEARDADRYSEIIQQLMIIQQNQSALLEQQAAQLTDAANGLKKADTAYNTIKSDNDSLKAFMKAKWVSKAELDSRREKGLYFRYGASGHRSSEYVYRAAENPSRRSVAMSVLGAAYAKDVGPVLEDSGSSKPGKE</sequence>
<name>A0A8H3U142_VENIN</name>
<evidence type="ECO:0000313" key="2">
    <source>
        <dbReference type="Proteomes" id="UP000433883"/>
    </source>
</evidence>
<dbReference type="AlphaFoldDB" id="A0A8H3U142"/>
<evidence type="ECO:0000313" key="1">
    <source>
        <dbReference type="EMBL" id="KAE9961262.1"/>
    </source>
</evidence>
<accession>A0A8H3U142</accession>
<comment type="caution">
    <text evidence="1">The sequence shown here is derived from an EMBL/GenBank/DDBJ whole genome shotgun (WGS) entry which is preliminary data.</text>
</comment>
<protein>
    <submittedName>
        <fullName evidence="1">Uncharacterized protein</fullName>
    </submittedName>
</protein>